<dbReference type="InterPro" id="IPR036526">
    <property type="entry name" value="C-N_Hydrolase_sf"/>
</dbReference>
<keyword evidence="12" id="KW-1185">Reference proteome</keyword>
<dbReference type="GO" id="GO:0005886">
    <property type="term" value="C:plasma membrane"/>
    <property type="evidence" value="ECO:0007669"/>
    <property type="project" value="UniProtKB-SubCell"/>
</dbReference>
<dbReference type="GO" id="GO:0042158">
    <property type="term" value="P:lipoprotein biosynthetic process"/>
    <property type="evidence" value="ECO:0007669"/>
    <property type="project" value="UniProtKB-UniRule"/>
</dbReference>
<keyword evidence="7 9" id="KW-0472">Membrane</keyword>
<keyword evidence="4 9" id="KW-0808">Transferase</keyword>
<dbReference type="PANTHER" id="PTHR38686">
    <property type="entry name" value="APOLIPOPROTEIN N-ACYLTRANSFERASE"/>
    <property type="match status" value="1"/>
</dbReference>
<dbReference type="PANTHER" id="PTHR38686:SF1">
    <property type="entry name" value="APOLIPOPROTEIN N-ACYLTRANSFERASE"/>
    <property type="match status" value="1"/>
</dbReference>
<evidence type="ECO:0000256" key="7">
    <source>
        <dbReference type="ARBA" id="ARBA00023136"/>
    </source>
</evidence>
<evidence type="ECO:0000313" key="12">
    <source>
        <dbReference type="Proteomes" id="UP000516349"/>
    </source>
</evidence>
<keyword evidence="3 9" id="KW-1003">Cell membrane</keyword>
<organism evidence="11 12">
    <name type="scientific">Entomobacter blattae</name>
    <dbReference type="NCBI Taxonomy" id="2762277"/>
    <lineage>
        <taxon>Bacteria</taxon>
        <taxon>Pseudomonadati</taxon>
        <taxon>Pseudomonadota</taxon>
        <taxon>Alphaproteobacteria</taxon>
        <taxon>Acetobacterales</taxon>
        <taxon>Acetobacteraceae</taxon>
        <taxon>Entomobacter</taxon>
    </lineage>
</organism>
<dbReference type="PROSITE" id="PS50263">
    <property type="entry name" value="CN_HYDROLASE"/>
    <property type="match status" value="1"/>
</dbReference>
<dbReference type="EC" id="2.3.1.269" evidence="9"/>
<evidence type="ECO:0000256" key="6">
    <source>
        <dbReference type="ARBA" id="ARBA00022989"/>
    </source>
</evidence>
<dbReference type="InterPro" id="IPR045378">
    <property type="entry name" value="LNT_N"/>
</dbReference>
<dbReference type="GO" id="GO:0016410">
    <property type="term" value="F:N-acyltransferase activity"/>
    <property type="evidence" value="ECO:0007669"/>
    <property type="project" value="UniProtKB-UniRule"/>
</dbReference>
<dbReference type="KEGG" id="ebla:JGUZn3_02520"/>
<dbReference type="Pfam" id="PF00795">
    <property type="entry name" value="CN_hydrolase"/>
    <property type="match status" value="1"/>
</dbReference>
<reference evidence="11 12" key="1">
    <citation type="submission" date="2020-08" db="EMBL/GenBank/DDBJ databases">
        <title>Complete genome sequence of Entomobacter blattae G55GP.</title>
        <authorList>
            <person name="Poehlein A."/>
            <person name="Guzman J."/>
            <person name="Daniel R."/>
            <person name="Vilcinskas A."/>
        </authorList>
    </citation>
    <scope>NUCLEOTIDE SEQUENCE [LARGE SCALE GENOMIC DNA]</scope>
    <source>
        <strain evidence="11 12">G55GP</strain>
    </source>
</reference>
<evidence type="ECO:0000259" key="10">
    <source>
        <dbReference type="PROSITE" id="PS50263"/>
    </source>
</evidence>
<sequence>MLPLRSFCQKFWQSGFSVILAGVLAALSLPPVYLVIILGGCFPFLVKRVEQSNSYKQAFGLGYLFGLGFYAAGLYWLTNAILLRVETFWWLVPIVAPLCAVPLALGPAVSCLLYKCFLKAGTSALQRMFLFAGLWTLADMSRSILLPHAWWNPILTGFPWNPLASIWAIPGSLGTVLLQPLAWIGGDGLTFLTIFLALSPLLKVKRAVVLCAVSFLIWFAVGSFRLYGVKLKESRNPIVVLVQGNVSEETKIHHTTEDANAILRNYIRLTQEGLREAEKLQKQEQEGQAPSQIQSQNQPRPIVFAWPETAFPGYLQFYPDLSREMMRHFPQADMGLIGSIRVGEKDHRLRNSLFVLGREGQIGEIYDKVHLVPFGEYQPAILPFHVVPGQGLAAGNAIRTLHLPVQEPFGALICYEVVFSHKVVDERDRPSWIINITNDGWYGNSAGPRQHLAAVRMRAVEEGLPIARAANTGITAAYDALGRQLAWLGWGQKGFVVVALPGGVGITFFARFGLFIPFALSIVSVGVGLWRRKPVILP</sequence>
<dbReference type="HAMAP" id="MF_01148">
    <property type="entry name" value="Lnt"/>
    <property type="match status" value="1"/>
</dbReference>
<keyword evidence="8 9" id="KW-0012">Acyltransferase</keyword>
<evidence type="ECO:0000256" key="1">
    <source>
        <dbReference type="ARBA" id="ARBA00004651"/>
    </source>
</evidence>
<comment type="similarity">
    <text evidence="2 9">Belongs to the CN hydrolase family. Apolipoprotein N-acyltransferase subfamily.</text>
</comment>
<feature type="transmembrane region" description="Helical" evidence="9">
    <location>
        <begin position="181"/>
        <end position="201"/>
    </location>
</feature>
<evidence type="ECO:0000256" key="4">
    <source>
        <dbReference type="ARBA" id="ARBA00022679"/>
    </source>
</evidence>
<comment type="subcellular location">
    <subcellularLocation>
        <location evidence="1 9">Cell membrane</location>
        <topology evidence="1 9">Multi-pass membrane protein</topology>
    </subcellularLocation>
</comment>
<proteinExistence type="inferred from homology"/>
<feature type="transmembrane region" description="Helical" evidence="9">
    <location>
        <begin position="508"/>
        <end position="530"/>
    </location>
</feature>
<dbReference type="InterPro" id="IPR004563">
    <property type="entry name" value="Apolipo_AcylTrfase"/>
</dbReference>
<feature type="transmembrane region" description="Helical" evidence="9">
    <location>
        <begin position="89"/>
        <end position="117"/>
    </location>
</feature>
<evidence type="ECO:0000313" key="11">
    <source>
        <dbReference type="EMBL" id="QNT77510.1"/>
    </source>
</evidence>
<evidence type="ECO:0000256" key="3">
    <source>
        <dbReference type="ARBA" id="ARBA00022475"/>
    </source>
</evidence>
<protein>
    <recommendedName>
        <fullName evidence="9">Apolipoprotein N-acyltransferase</fullName>
        <shortName evidence="9">ALP N-acyltransferase</shortName>
        <ecNumber evidence="9">2.3.1.269</ecNumber>
    </recommendedName>
</protein>
<dbReference type="Proteomes" id="UP000516349">
    <property type="component" value="Chromosome"/>
</dbReference>
<dbReference type="AlphaFoldDB" id="A0A7H1NP00"/>
<evidence type="ECO:0000256" key="8">
    <source>
        <dbReference type="ARBA" id="ARBA00023315"/>
    </source>
</evidence>
<comment type="function">
    <text evidence="9">Catalyzes the phospholipid dependent N-acylation of the N-terminal cysteine of apolipoprotein, the last step in lipoprotein maturation.</text>
</comment>
<dbReference type="InterPro" id="IPR003010">
    <property type="entry name" value="C-N_Hydrolase"/>
</dbReference>
<dbReference type="Gene3D" id="3.60.110.10">
    <property type="entry name" value="Carbon-nitrogen hydrolase"/>
    <property type="match status" value="1"/>
</dbReference>
<gene>
    <name evidence="9 11" type="primary">lnt</name>
    <name evidence="11" type="ORF">JGUZn3_02520</name>
</gene>
<dbReference type="UniPathway" id="UPA00666"/>
<dbReference type="Pfam" id="PF20154">
    <property type="entry name" value="LNT_N"/>
    <property type="match status" value="1"/>
</dbReference>
<dbReference type="SUPFAM" id="SSF56317">
    <property type="entry name" value="Carbon-nitrogen hydrolase"/>
    <property type="match status" value="1"/>
</dbReference>
<keyword evidence="6 9" id="KW-1133">Transmembrane helix</keyword>
<evidence type="ECO:0000256" key="5">
    <source>
        <dbReference type="ARBA" id="ARBA00022692"/>
    </source>
</evidence>
<comment type="pathway">
    <text evidence="9">Protein modification; lipoprotein biosynthesis (N-acyl transfer).</text>
</comment>
<comment type="catalytic activity">
    <reaction evidence="9">
        <text>N-terminal S-1,2-diacyl-sn-glyceryl-L-cysteinyl-[lipoprotein] + a glycerophospholipid = N-acyl-S-1,2-diacyl-sn-glyceryl-L-cysteinyl-[lipoprotein] + a 2-acyl-sn-glycero-3-phospholipid + H(+)</text>
        <dbReference type="Rhea" id="RHEA:48228"/>
        <dbReference type="Rhea" id="RHEA-COMP:14681"/>
        <dbReference type="Rhea" id="RHEA-COMP:14684"/>
        <dbReference type="ChEBI" id="CHEBI:15378"/>
        <dbReference type="ChEBI" id="CHEBI:136912"/>
        <dbReference type="ChEBI" id="CHEBI:140656"/>
        <dbReference type="ChEBI" id="CHEBI:140657"/>
        <dbReference type="ChEBI" id="CHEBI:140660"/>
        <dbReference type="EC" id="2.3.1.269"/>
    </reaction>
</comment>
<feature type="transmembrane region" description="Helical" evidence="9">
    <location>
        <begin position="208"/>
        <end position="227"/>
    </location>
</feature>
<dbReference type="NCBIfam" id="TIGR00546">
    <property type="entry name" value="lnt"/>
    <property type="match status" value="1"/>
</dbReference>
<dbReference type="CDD" id="cd07571">
    <property type="entry name" value="ALP_N-acyl_transferase"/>
    <property type="match status" value="1"/>
</dbReference>
<evidence type="ECO:0000256" key="9">
    <source>
        <dbReference type="HAMAP-Rule" id="MF_01148"/>
    </source>
</evidence>
<feature type="transmembrane region" description="Helical" evidence="9">
    <location>
        <begin position="58"/>
        <end position="77"/>
    </location>
</feature>
<feature type="transmembrane region" description="Helical" evidence="9">
    <location>
        <begin position="20"/>
        <end position="46"/>
    </location>
</feature>
<name>A0A7H1NP00_9PROT</name>
<feature type="domain" description="CN hydrolase" evidence="10">
    <location>
        <begin position="242"/>
        <end position="502"/>
    </location>
</feature>
<keyword evidence="11" id="KW-0449">Lipoprotein</keyword>
<keyword evidence="5 9" id="KW-0812">Transmembrane</keyword>
<accession>A0A7H1NP00</accession>
<evidence type="ECO:0000256" key="2">
    <source>
        <dbReference type="ARBA" id="ARBA00010065"/>
    </source>
</evidence>
<feature type="transmembrane region" description="Helical" evidence="9">
    <location>
        <begin position="129"/>
        <end position="151"/>
    </location>
</feature>
<dbReference type="RefSeq" id="WP_238996851.1">
    <property type="nucleotide sequence ID" value="NZ_CP060244.1"/>
</dbReference>
<dbReference type="EMBL" id="CP060244">
    <property type="protein sequence ID" value="QNT77510.1"/>
    <property type="molecule type" value="Genomic_DNA"/>
</dbReference>